<evidence type="ECO:0000256" key="1">
    <source>
        <dbReference type="ARBA" id="ARBA00023125"/>
    </source>
</evidence>
<evidence type="ECO:0000259" key="2">
    <source>
        <dbReference type="PROSITE" id="PS50943"/>
    </source>
</evidence>
<dbReference type="SMART" id="SM00530">
    <property type="entry name" value="HTH_XRE"/>
    <property type="match status" value="1"/>
</dbReference>
<accession>A0ABT6UGR1</accession>
<dbReference type="SUPFAM" id="SSF47413">
    <property type="entry name" value="lambda repressor-like DNA-binding domains"/>
    <property type="match status" value="1"/>
</dbReference>
<comment type="caution">
    <text evidence="3">The sequence shown here is derived from an EMBL/GenBank/DDBJ whole genome shotgun (WGS) entry which is preliminary data.</text>
</comment>
<dbReference type="InterPro" id="IPR001387">
    <property type="entry name" value="Cro/C1-type_HTH"/>
</dbReference>
<dbReference type="RefSeq" id="WP_257749572.1">
    <property type="nucleotide sequence ID" value="NZ_JANLGK010000026.1"/>
</dbReference>
<organism evidence="3 4">
    <name type="scientific">Shewanella xiamenensis</name>
    <dbReference type="NCBI Taxonomy" id="332186"/>
    <lineage>
        <taxon>Bacteria</taxon>
        <taxon>Pseudomonadati</taxon>
        <taxon>Pseudomonadota</taxon>
        <taxon>Gammaproteobacteria</taxon>
        <taxon>Alteromonadales</taxon>
        <taxon>Shewanellaceae</taxon>
        <taxon>Shewanella</taxon>
    </lineage>
</organism>
<dbReference type="InterPro" id="IPR010982">
    <property type="entry name" value="Lambda_DNA-bd_dom_sf"/>
</dbReference>
<dbReference type="PANTHER" id="PTHR46797:SF1">
    <property type="entry name" value="METHYLPHOSPHONATE SYNTHASE"/>
    <property type="match status" value="1"/>
</dbReference>
<dbReference type="Pfam" id="PF13443">
    <property type="entry name" value="HTH_26"/>
    <property type="match status" value="1"/>
</dbReference>
<dbReference type="PROSITE" id="PS50943">
    <property type="entry name" value="HTH_CROC1"/>
    <property type="match status" value="1"/>
</dbReference>
<dbReference type="Gene3D" id="1.10.260.40">
    <property type="entry name" value="lambda repressor-like DNA-binding domains"/>
    <property type="match status" value="1"/>
</dbReference>
<feature type="domain" description="HTH cro/C1-type" evidence="2">
    <location>
        <begin position="6"/>
        <end position="60"/>
    </location>
</feature>
<proteinExistence type="predicted"/>
<dbReference type="PANTHER" id="PTHR46797">
    <property type="entry name" value="HTH-TYPE TRANSCRIPTIONAL REGULATOR"/>
    <property type="match status" value="1"/>
</dbReference>
<name>A0ABT6UGR1_9GAMM</name>
<protein>
    <submittedName>
        <fullName evidence="3">Helix-turn-helix domain-containing protein</fullName>
    </submittedName>
</protein>
<dbReference type="InterPro" id="IPR050807">
    <property type="entry name" value="TransReg_Diox_bact_type"/>
</dbReference>
<evidence type="ECO:0000313" key="3">
    <source>
        <dbReference type="EMBL" id="MDI5833661.1"/>
    </source>
</evidence>
<keyword evidence="4" id="KW-1185">Reference proteome</keyword>
<dbReference type="CDD" id="cd00093">
    <property type="entry name" value="HTH_XRE"/>
    <property type="match status" value="1"/>
</dbReference>
<dbReference type="Proteomes" id="UP001159075">
    <property type="component" value="Unassembled WGS sequence"/>
</dbReference>
<reference evidence="3 4" key="1">
    <citation type="submission" date="2022-09" db="EMBL/GenBank/DDBJ databases">
        <title>The outer-membrane cytochrome OmcA is essential for infection of Shewanella oneidensis by a zebrafish-associated bacteriophage.</title>
        <authorList>
            <person name="Grenfell A.W."/>
            <person name="Intile P."/>
            <person name="Mcfarlane J."/>
            <person name="Leung D."/>
            <person name="Abdalla K."/>
            <person name="Wold M."/>
            <person name="Kees E."/>
            <person name="Gralnick J."/>
        </authorList>
    </citation>
    <scope>NUCLEOTIDE SEQUENCE [LARGE SCALE GENOMIC DNA]</scope>
    <source>
        <strain evidence="3 4">NF-5</strain>
    </source>
</reference>
<sequence>MWQERIRDALKKREMTQEDLAIDTDLSQSAISAFLSGRKNPSLDSLFKIVTALDMTMADLFSPNESSFNEQNLNDEFRRVKFEMQQLIRSAETSQLHSLSLLLAISKKILR</sequence>
<evidence type="ECO:0000313" key="4">
    <source>
        <dbReference type="Proteomes" id="UP001159075"/>
    </source>
</evidence>
<keyword evidence="1" id="KW-0238">DNA-binding</keyword>
<dbReference type="EMBL" id="JAOTLW010000025">
    <property type="protein sequence ID" value="MDI5833661.1"/>
    <property type="molecule type" value="Genomic_DNA"/>
</dbReference>
<gene>
    <name evidence="3" type="ORF">ODY93_18930</name>
</gene>